<dbReference type="EMBL" id="JAWJZB010000001">
    <property type="protein sequence ID" value="MDV5087398.1"/>
    <property type="molecule type" value="Genomic_DNA"/>
</dbReference>
<dbReference type="RefSeq" id="WP_317329252.1">
    <property type="nucleotide sequence ID" value="NZ_JAWJZA010000010.1"/>
</dbReference>
<accession>A0ABU3Z675</accession>
<feature type="chain" id="PRO_5045961353" evidence="2">
    <location>
        <begin position="23"/>
        <end position="293"/>
    </location>
</feature>
<dbReference type="InterPro" id="IPR001119">
    <property type="entry name" value="SLH_dom"/>
</dbReference>
<dbReference type="InterPro" id="IPR051465">
    <property type="entry name" value="Cell_Envelope_Struct_Comp"/>
</dbReference>
<gene>
    <name evidence="4" type="ORF">RVY80_00830</name>
</gene>
<proteinExistence type="predicted"/>
<organism evidence="4 5">
    <name type="scientific">Veillonella absiana</name>
    <dbReference type="NCBI Taxonomy" id="3079305"/>
    <lineage>
        <taxon>Bacteria</taxon>
        <taxon>Bacillati</taxon>
        <taxon>Bacillota</taxon>
        <taxon>Negativicutes</taxon>
        <taxon>Veillonellales</taxon>
        <taxon>Veillonellaceae</taxon>
        <taxon>Veillonella</taxon>
    </lineage>
</organism>
<reference evidence="4 5" key="1">
    <citation type="submission" date="2023-10" db="EMBL/GenBank/DDBJ databases">
        <title>Veillonella sp. nov., isolated from a pig farm feces dump.</title>
        <authorList>
            <person name="Chang Y.-H."/>
        </authorList>
    </citation>
    <scope>NUCLEOTIDE SEQUENCE [LARGE SCALE GENOMIC DNA]</scope>
    <source>
        <strain evidence="4 5">YH-vei2233</strain>
    </source>
</reference>
<evidence type="ECO:0000259" key="3">
    <source>
        <dbReference type="PROSITE" id="PS51272"/>
    </source>
</evidence>
<protein>
    <submittedName>
        <fullName evidence="4">S-layer homology domain-containing protein</fullName>
    </submittedName>
</protein>
<feature type="coiled-coil region" evidence="1">
    <location>
        <begin position="75"/>
        <end position="113"/>
    </location>
</feature>
<evidence type="ECO:0000313" key="4">
    <source>
        <dbReference type="EMBL" id="MDV5087398.1"/>
    </source>
</evidence>
<feature type="signal peptide" evidence="2">
    <location>
        <begin position="1"/>
        <end position="22"/>
    </location>
</feature>
<feature type="domain" description="SLH" evidence="3">
    <location>
        <begin position="22"/>
        <end position="85"/>
    </location>
</feature>
<dbReference type="PANTHER" id="PTHR43308:SF1">
    <property type="entry name" value="OUTER MEMBRANE PROTEIN ALPHA"/>
    <property type="match status" value="1"/>
</dbReference>
<dbReference type="PANTHER" id="PTHR43308">
    <property type="entry name" value="OUTER MEMBRANE PROTEIN ALPHA-RELATED"/>
    <property type="match status" value="1"/>
</dbReference>
<keyword evidence="2" id="KW-0732">Signal</keyword>
<evidence type="ECO:0000313" key="5">
    <source>
        <dbReference type="Proteomes" id="UP001272515"/>
    </source>
</evidence>
<dbReference type="Pfam" id="PF00395">
    <property type="entry name" value="SLH"/>
    <property type="match status" value="1"/>
</dbReference>
<evidence type="ECO:0000256" key="1">
    <source>
        <dbReference type="SAM" id="Coils"/>
    </source>
</evidence>
<dbReference type="Proteomes" id="UP001272515">
    <property type="component" value="Unassembled WGS sequence"/>
</dbReference>
<evidence type="ECO:0000256" key="2">
    <source>
        <dbReference type="SAM" id="SignalP"/>
    </source>
</evidence>
<dbReference type="PROSITE" id="PS51272">
    <property type="entry name" value="SLH"/>
    <property type="match status" value="1"/>
</dbReference>
<comment type="caution">
    <text evidence="4">The sequence shown here is derived from an EMBL/GenBank/DDBJ whole genome shotgun (WGS) entry which is preliminary data.</text>
</comment>
<sequence length="293" mass="31243">MKKRVLSALVATAVVGVTTAFAANPFSDVTPDSWAYQSVSQLASVGIINGYPDGTFKGQNNITRYEMAQMVAKAMANQDRANAEQQAMINRLADEFASELNNLGVRVAALENKVGNVKATGDVRLRFVGSEKGDNKVYNAYGKHSRFDLRGRVQFNATVNDKTSAVIRVSSDDIEFGNSNGTGDARIDLAYVAHQVGKATVIGGRFPLTIGGGLMYDDAFDGVGIVAGNNHVSTVVGYGSMVEGTMHDAALNANQNARVTLVQAQVGNLDKNQSIGGYYIFMNVTWATSTVPN</sequence>
<keyword evidence="5" id="KW-1185">Reference proteome</keyword>
<name>A0ABU3Z675_9FIRM</name>
<keyword evidence="1" id="KW-0175">Coiled coil</keyword>